<proteinExistence type="predicted"/>
<dbReference type="EMBL" id="VINI01000007">
    <property type="protein sequence ID" value="MSS31192.1"/>
    <property type="molecule type" value="Genomic_DNA"/>
</dbReference>
<evidence type="ECO:0000259" key="1">
    <source>
        <dbReference type="SMART" id="SM00953"/>
    </source>
</evidence>
<reference evidence="2 3" key="1">
    <citation type="submission" date="2019-07" db="EMBL/GenBank/DDBJ databases">
        <title>Genome sequence of OXA-232-producing Klebsiella pneumoniae ST23 from septicemic neonate.</title>
        <authorList>
            <person name="Mukherjee S."/>
            <person name="Naha S."/>
            <person name="Bhadury P."/>
            <person name="Basu S."/>
        </authorList>
    </citation>
    <scope>NUCLEOTIDE SEQUENCE [LARGE SCALE GENOMIC DNA]</scope>
    <source>
        <strain evidence="2 3">EN5275</strain>
    </source>
</reference>
<feature type="domain" description="RES" evidence="1">
    <location>
        <begin position="94"/>
        <end position="237"/>
    </location>
</feature>
<evidence type="ECO:0000313" key="2">
    <source>
        <dbReference type="EMBL" id="MSS31192.1"/>
    </source>
</evidence>
<dbReference type="AlphaFoldDB" id="A0AAW9UUS8"/>
<dbReference type="Proteomes" id="UP000468995">
    <property type="component" value="Unassembled WGS sequence"/>
</dbReference>
<dbReference type="SMART" id="SM00953">
    <property type="entry name" value="RES"/>
    <property type="match status" value="1"/>
</dbReference>
<dbReference type="InterPro" id="IPR014914">
    <property type="entry name" value="RES_dom"/>
</dbReference>
<name>A0AAW9UUS8_KLEPN</name>
<evidence type="ECO:0000313" key="3">
    <source>
        <dbReference type="Proteomes" id="UP000468995"/>
    </source>
</evidence>
<organism evidence="2 3">
    <name type="scientific">Klebsiella pneumoniae</name>
    <dbReference type="NCBI Taxonomy" id="573"/>
    <lineage>
        <taxon>Bacteria</taxon>
        <taxon>Pseudomonadati</taxon>
        <taxon>Pseudomonadota</taxon>
        <taxon>Gammaproteobacteria</taxon>
        <taxon>Enterobacterales</taxon>
        <taxon>Enterobacteriaceae</taxon>
        <taxon>Klebsiella/Raoultella group</taxon>
        <taxon>Klebsiella</taxon>
        <taxon>Klebsiella pneumoniae complex</taxon>
    </lineage>
</organism>
<protein>
    <submittedName>
        <fullName evidence="2">RES domain-containing protein</fullName>
    </submittedName>
</protein>
<gene>
    <name evidence="2" type="ORF">FME62_10400</name>
</gene>
<accession>A0AAW9UUS8</accession>
<sequence length="267" mass="30032">MTCWLAGCPRRCCCATRPMLFRRRKRKPGGCGMAQNKSGRNAFGTPQSLVARIAPPPDDISVNRAVLPPDSRLHRCHSLQWPGDSFNPGRDLQPWEYGARFSSFKDDAGQYVPWLYAAGSLQGALAETVFHDLIGEARTGFLSLRPFRNWGYTELASTRKLQLASLKSQDLYRMGTSKADLIESGRLLYTQTRLWARAIYLQHSDINGLVWKSRQHDDSDAFVLFGDRVKPGDLRIASSTVRFTDDVSTGYEIQQMAQRLGVILSDE</sequence>
<dbReference type="Pfam" id="PF08808">
    <property type="entry name" value="RES"/>
    <property type="match status" value="1"/>
</dbReference>
<comment type="caution">
    <text evidence="2">The sequence shown here is derived from an EMBL/GenBank/DDBJ whole genome shotgun (WGS) entry which is preliminary data.</text>
</comment>